<comment type="caution">
    <text evidence="1">The sequence shown here is derived from an EMBL/GenBank/DDBJ whole genome shotgun (WGS) entry which is preliminary data.</text>
</comment>
<name>A0A2M8LH48_9BACT</name>
<proteinExistence type="predicted"/>
<dbReference type="Proteomes" id="UP000231436">
    <property type="component" value="Unassembled WGS sequence"/>
</dbReference>
<evidence type="ECO:0000313" key="2">
    <source>
        <dbReference type="Proteomes" id="UP000231436"/>
    </source>
</evidence>
<sequence length="73" mass="8475">MPRRKSILIRAEIDIALKSHNCQHNKAHRISQGDKRLKIKSGRSWEHFCVACAKDILRDGVQRVEELIAQLEE</sequence>
<protein>
    <submittedName>
        <fullName evidence="1">Uncharacterized protein</fullName>
    </submittedName>
</protein>
<organism evidence="1 2">
    <name type="scientific">Candidatus Uhrbacteria bacterium CG10_big_fil_rev_8_21_14_0_10_48_16</name>
    <dbReference type="NCBI Taxonomy" id="1975038"/>
    <lineage>
        <taxon>Bacteria</taxon>
        <taxon>Candidatus Uhriibacteriota</taxon>
    </lineage>
</organism>
<reference evidence="2" key="1">
    <citation type="submission" date="2017-09" db="EMBL/GenBank/DDBJ databases">
        <title>Depth-based differentiation of microbial function through sediment-hosted aquifers and enrichment of novel symbionts in the deep terrestrial subsurface.</title>
        <authorList>
            <person name="Probst A.J."/>
            <person name="Ladd B."/>
            <person name="Jarett J.K."/>
            <person name="Geller-Mcgrath D.E."/>
            <person name="Sieber C.M.K."/>
            <person name="Emerson J.B."/>
            <person name="Anantharaman K."/>
            <person name="Thomas B.C."/>
            <person name="Malmstrom R."/>
            <person name="Stieglmeier M."/>
            <person name="Klingl A."/>
            <person name="Woyke T."/>
            <person name="Ryan C.M."/>
            <person name="Banfield J.F."/>
        </authorList>
    </citation>
    <scope>NUCLEOTIDE SEQUENCE [LARGE SCALE GENOMIC DNA]</scope>
</reference>
<dbReference type="AlphaFoldDB" id="A0A2M8LH48"/>
<accession>A0A2M8LH48</accession>
<gene>
    <name evidence="1" type="ORF">COV05_02775</name>
</gene>
<dbReference type="EMBL" id="PFEU01000013">
    <property type="protein sequence ID" value="PJE76763.1"/>
    <property type="molecule type" value="Genomic_DNA"/>
</dbReference>
<evidence type="ECO:0000313" key="1">
    <source>
        <dbReference type="EMBL" id="PJE76763.1"/>
    </source>
</evidence>